<reference evidence="2 3" key="1">
    <citation type="submission" date="2018-03" db="EMBL/GenBank/DDBJ databases">
        <title>Genomic Encyclopedia of Archaeal and Bacterial Type Strains, Phase II (KMG-II): from individual species to whole genera.</title>
        <authorList>
            <person name="Goeker M."/>
        </authorList>
    </citation>
    <scope>NUCLEOTIDE SEQUENCE [LARGE SCALE GENOMIC DNA]</scope>
    <source>
        <strain evidence="2 3">DSM 29057</strain>
    </source>
</reference>
<dbReference type="PANTHER" id="PTHR43559">
    <property type="entry name" value="HYDROLASE YCAC-RELATED"/>
    <property type="match status" value="1"/>
</dbReference>
<dbReference type="InterPro" id="IPR000868">
    <property type="entry name" value="Isochorismatase-like_dom"/>
</dbReference>
<dbReference type="Proteomes" id="UP000241964">
    <property type="component" value="Unassembled WGS sequence"/>
</dbReference>
<evidence type="ECO:0000259" key="1">
    <source>
        <dbReference type="Pfam" id="PF00857"/>
    </source>
</evidence>
<evidence type="ECO:0000313" key="3">
    <source>
        <dbReference type="Proteomes" id="UP000241964"/>
    </source>
</evidence>
<dbReference type="OrthoDB" id="9789777at2"/>
<accession>A0A2P8FA23</accession>
<dbReference type="AlphaFoldDB" id="A0A2P8FA23"/>
<dbReference type="SUPFAM" id="SSF52499">
    <property type="entry name" value="Isochorismatase-like hydrolases"/>
    <property type="match status" value="1"/>
</dbReference>
<dbReference type="Pfam" id="PF00857">
    <property type="entry name" value="Isochorismatase"/>
    <property type="match status" value="1"/>
</dbReference>
<dbReference type="InterPro" id="IPR036380">
    <property type="entry name" value="Isochorismatase-like_sf"/>
</dbReference>
<feature type="domain" description="Isochorismatase-like" evidence="1">
    <location>
        <begin position="22"/>
        <end position="172"/>
    </location>
</feature>
<keyword evidence="3" id="KW-1185">Reference proteome</keyword>
<dbReference type="CDD" id="cd01012">
    <property type="entry name" value="YcaC_related"/>
    <property type="match status" value="1"/>
</dbReference>
<sequence length="228" mass="24759">METTATLNPKAGLGALLTPDNCALILIDHQPFQFAGLRSHDTQTIINNVVGLTKSAKAFGVPTLFTTVVEHRGGFLIKQLQDIFPDQKPIDRTFINTWEDTRVTDWVKATGKKKIVMAALWTEICLAMPVIQALGEGYEVYIVTDASGGVSLEAHEMAVTRMVQAGAVPLTWTVFASELQRDWARTETVPALAEMLIDHMGNVGTSLSWELQLLATPPAVSSSAPEGI</sequence>
<proteinExistence type="predicted"/>
<organism evidence="2 3">
    <name type="scientific">Dyadobacter jiangsuensis</name>
    <dbReference type="NCBI Taxonomy" id="1591085"/>
    <lineage>
        <taxon>Bacteria</taxon>
        <taxon>Pseudomonadati</taxon>
        <taxon>Bacteroidota</taxon>
        <taxon>Cytophagia</taxon>
        <taxon>Cytophagales</taxon>
        <taxon>Spirosomataceae</taxon>
        <taxon>Dyadobacter</taxon>
    </lineage>
</organism>
<dbReference type="InterPro" id="IPR053152">
    <property type="entry name" value="Hydrolase_YcaC-like"/>
</dbReference>
<evidence type="ECO:0000313" key="2">
    <source>
        <dbReference type="EMBL" id="PSL18581.1"/>
    </source>
</evidence>
<comment type="caution">
    <text evidence="2">The sequence shown here is derived from an EMBL/GenBank/DDBJ whole genome shotgun (WGS) entry which is preliminary data.</text>
</comment>
<protein>
    <submittedName>
        <fullName evidence="2">Nicotinamidase-related amidase</fullName>
    </submittedName>
</protein>
<dbReference type="RefSeq" id="WP_106599687.1">
    <property type="nucleotide sequence ID" value="NZ_PYAS01000030.1"/>
</dbReference>
<dbReference type="Gene3D" id="3.40.50.850">
    <property type="entry name" value="Isochorismatase-like"/>
    <property type="match status" value="1"/>
</dbReference>
<dbReference type="PANTHER" id="PTHR43559:SF3">
    <property type="entry name" value="HYDROLASE YCAC-RELATED"/>
    <property type="match status" value="1"/>
</dbReference>
<dbReference type="EMBL" id="PYAS01000030">
    <property type="protein sequence ID" value="PSL18581.1"/>
    <property type="molecule type" value="Genomic_DNA"/>
</dbReference>
<gene>
    <name evidence="2" type="ORF">CLV60_1308</name>
</gene>
<name>A0A2P8FA23_9BACT</name>